<protein>
    <submittedName>
        <fullName evidence="1">DMT family transporter</fullName>
    </submittedName>
</protein>
<keyword evidence="2" id="KW-1185">Reference proteome</keyword>
<accession>A0ACC7NTH4</accession>
<proteinExistence type="predicted"/>
<evidence type="ECO:0000313" key="2">
    <source>
        <dbReference type="Proteomes" id="UP001631969"/>
    </source>
</evidence>
<gene>
    <name evidence="1" type="ORF">ACI1P1_06805</name>
</gene>
<evidence type="ECO:0000313" key="1">
    <source>
        <dbReference type="EMBL" id="MFM9327988.1"/>
    </source>
</evidence>
<organism evidence="1 2">
    <name type="scientific">Paenibacillus mesotrionivorans</name>
    <dbReference type="NCBI Taxonomy" id="3160968"/>
    <lineage>
        <taxon>Bacteria</taxon>
        <taxon>Bacillati</taxon>
        <taxon>Bacillota</taxon>
        <taxon>Bacilli</taxon>
        <taxon>Bacillales</taxon>
        <taxon>Paenibacillaceae</taxon>
        <taxon>Paenibacillus</taxon>
    </lineage>
</organism>
<name>A0ACC7NTH4_9BACL</name>
<sequence>MKTMFSYKWVAILCIVIGASSYGLLSPVIKLAFADGISEGNVTSAQVTMGALIMWLLVLVTPAARKSSFTGPWIKQALIGMSGLSLTTIFYNRTLSELDASLAIVLLFQFTWITIVMECIAERKWPTRYQGGAIAVVMAGTILSVNLLSADLSRFSVSGILFGLASGFTYSLFLFLAGRVESDQHPFLKSAWMLTAGLIVIYLFYPPVFLVGGAPDTGSLIVWGLGLGLLGQVIPTVAFLIGIPRTGASLAAMAGAMELPVALIGAYLLLGESITGIQWLGMGLILAGIALSELKHTEGGAKSLS</sequence>
<comment type="caution">
    <text evidence="1">The sequence shown here is derived from an EMBL/GenBank/DDBJ whole genome shotgun (WGS) entry which is preliminary data.</text>
</comment>
<dbReference type="EMBL" id="JBJURJ010000004">
    <property type="protein sequence ID" value="MFM9327988.1"/>
    <property type="molecule type" value="Genomic_DNA"/>
</dbReference>
<dbReference type="Proteomes" id="UP001631969">
    <property type="component" value="Unassembled WGS sequence"/>
</dbReference>
<reference evidence="1" key="1">
    <citation type="submission" date="2024-12" db="EMBL/GenBank/DDBJ databases">
        <authorList>
            <person name="Wu N."/>
        </authorList>
    </citation>
    <scope>NUCLEOTIDE SEQUENCE</scope>
    <source>
        <strain evidence="1">P15</strain>
    </source>
</reference>